<dbReference type="SUPFAM" id="SSF56349">
    <property type="entry name" value="DNA breaking-rejoining enzymes"/>
    <property type="match status" value="1"/>
</dbReference>
<dbReference type="InterPro" id="IPR002104">
    <property type="entry name" value="Integrase_catalytic"/>
</dbReference>
<protein>
    <submittedName>
        <fullName evidence="6">Uncharacterized protein</fullName>
    </submittedName>
</protein>
<evidence type="ECO:0000313" key="7">
    <source>
        <dbReference type="Proteomes" id="UP000193427"/>
    </source>
</evidence>
<dbReference type="GO" id="GO:0006310">
    <property type="term" value="P:DNA recombination"/>
    <property type="evidence" value="ECO:0007669"/>
    <property type="project" value="UniProtKB-KW"/>
</dbReference>
<dbReference type="KEGG" id="rgu:A4W93_06370"/>
<evidence type="ECO:0000313" key="6">
    <source>
        <dbReference type="EMBL" id="ARN19567.1"/>
    </source>
</evidence>
<dbReference type="STRING" id="946333.A4W93_06370"/>
<organism evidence="6 7">
    <name type="scientific">Piscinibacter gummiphilus</name>
    <dbReference type="NCBI Taxonomy" id="946333"/>
    <lineage>
        <taxon>Bacteria</taxon>
        <taxon>Pseudomonadati</taxon>
        <taxon>Pseudomonadota</taxon>
        <taxon>Betaproteobacteria</taxon>
        <taxon>Burkholderiales</taxon>
        <taxon>Sphaerotilaceae</taxon>
        <taxon>Piscinibacter</taxon>
    </lineage>
</organism>
<keyword evidence="3" id="KW-0238">DNA-binding</keyword>
<dbReference type="PROSITE" id="PS51898">
    <property type="entry name" value="TYR_RECOMBINASE"/>
    <property type="match status" value="1"/>
</dbReference>
<keyword evidence="7" id="KW-1185">Reference proteome</keyword>
<dbReference type="EMBL" id="CP015118">
    <property type="protein sequence ID" value="ARN19567.1"/>
    <property type="molecule type" value="Genomic_DNA"/>
</dbReference>
<evidence type="ECO:0000256" key="4">
    <source>
        <dbReference type="ARBA" id="ARBA00023172"/>
    </source>
</evidence>
<evidence type="ECO:0000256" key="2">
    <source>
        <dbReference type="ARBA" id="ARBA00022908"/>
    </source>
</evidence>
<reference evidence="6 7" key="1">
    <citation type="submission" date="2016-04" db="EMBL/GenBank/DDBJ databases">
        <title>Complete genome sequence of natural rubber-degrading, novel Gram-negative bacterium, Rhizobacter gummiphilus strain NS21.</title>
        <authorList>
            <person name="Tabata M."/>
            <person name="Kasai D."/>
            <person name="Fukuda M."/>
        </authorList>
    </citation>
    <scope>NUCLEOTIDE SEQUENCE [LARGE SCALE GENOMIC DNA]</scope>
    <source>
        <strain evidence="6 7">NS21</strain>
    </source>
</reference>
<keyword evidence="4" id="KW-0233">DNA recombination</keyword>
<dbReference type="PANTHER" id="PTHR30349:SF41">
    <property type="entry name" value="INTEGRASE_RECOMBINASE PROTEIN MJ0367-RELATED"/>
    <property type="match status" value="1"/>
</dbReference>
<dbReference type="Pfam" id="PF00589">
    <property type="entry name" value="Phage_integrase"/>
    <property type="match status" value="1"/>
</dbReference>
<dbReference type="RefSeq" id="WP_085749828.1">
    <property type="nucleotide sequence ID" value="NZ_BSPR01000002.1"/>
</dbReference>
<dbReference type="Gene3D" id="1.10.443.10">
    <property type="entry name" value="Intergrase catalytic core"/>
    <property type="match status" value="1"/>
</dbReference>
<name>A0A1W6L5V5_9BURK</name>
<evidence type="ECO:0000256" key="5">
    <source>
        <dbReference type="SAM" id="MobiDB-lite"/>
    </source>
</evidence>
<dbReference type="InterPro" id="IPR050090">
    <property type="entry name" value="Tyrosine_recombinase_XerCD"/>
</dbReference>
<dbReference type="OrthoDB" id="662444at2"/>
<feature type="region of interest" description="Disordered" evidence="5">
    <location>
        <begin position="368"/>
        <end position="390"/>
    </location>
</feature>
<dbReference type="InterPro" id="IPR011010">
    <property type="entry name" value="DNA_brk_join_enz"/>
</dbReference>
<dbReference type="Proteomes" id="UP000193427">
    <property type="component" value="Chromosome"/>
</dbReference>
<evidence type="ECO:0000256" key="3">
    <source>
        <dbReference type="ARBA" id="ARBA00023125"/>
    </source>
</evidence>
<accession>A0A1W6L5V5</accession>
<feature type="compositionally biased region" description="Polar residues" evidence="5">
    <location>
        <begin position="376"/>
        <end position="390"/>
    </location>
</feature>
<evidence type="ECO:0000256" key="1">
    <source>
        <dbReference type="ARBA" id="ARBA00008857"/>
    </source>
</evidence>
<dbReference type="GO" id="GO:0015074">
    <property type="term" value="P:DNA integration"/>
    <property type="evidence" value="ECO:0007669"/>
    <property type="project" value="UniProtKB-KW"/>
</dbReference>
<proteinExistence type="inferred from homology"/>
<comment type="similarity">
    <text evidence="1">Belongs to the 'phage' integrase family.</text>
</comment>
<dbReference type="PANTHER" id="PTHR30349">
    <property type="entry name" value="PHAGE INTEGRASE-RELATED"/>
    <property type="match status" value="1"/>
</dbReference>
<keyword evidence="2" id="KW-0229">DNA integration</keyword>
<sequence>MGRKTSGVYAANDGSWQVDKWYEGNRLRQRGFQSHEEAEGWLIKQLEALRAIVLHGERPARTFEQAATRYLLANEDKPSIETETYLLKSLMPHIGQLDLRKIHDGTLAGYVATRLEAGRMHKTVNLGLGLTRHILNLCAKSWRDDSGLTWLEHAPSITMLPLIGHQREPQPITWMEQRILLEALPPHLSRMALFTLNTGVRDDVVCNLQWSWELRIPELGISVFEVPRSHVKGRRQSRIVVCNSVAQSVIESVRGMHEEYVFVWRRERVRNLDEAPAMAYRPIQMMNNTAWQTARKKAGLGDLHVHDLRHTVGMRLREMGVPESTIADVLWHSKQSMTQHYSVAQVVELHTAMEKISEDTGRWNKSLATLRREQRGTSVPQKSPTQRTTG</sequence>
<gene>
    <name evidence="6" type="ORF">A4W93_06370</name>
</gene>
<dbReference type="InterPro" id="IPR013762">
    <property type="entry name" value="Integrase-like_cat_sf"/>
</dbReference>
<dbReference type="AlphaFoldDB" id="A0A1W6L5V5"/>
<dbReference type="GO" id="GO:0003677">
    <property type="term" value="F:DNA binding"/>
    <property type="evidence" value="ECO:0007669"/>
    <property type="project" value="UniProtKB-KW"/>
</dbReference>